<dbReference type="InterPro" id="IPR053137">
    <property type="entry name" value="NLR-like"/>
</dbReference>
<comment type="subunit">
    <text evidence="4">Heterodimer of Ku70 and Ku80.</text>
</comment>
<evidence type="ECO:0000256" key="4">
    <source>
        <dbReference type="ARBA" id="ARBA00011584"/>
    </source>
</evidence>
<dbReference type="GO" id="GO:0005524">
    <property type="term" value="F:ATP binding"/>
    <property type="evidence" value="ECO:0007669"/>
    <property type="project" value="UniProtKB-KW"/>
</dbReference>
<comment type="similarity">
    <text evidence="3">Belongs to the ku80 family.</text>
</comment>
<accession>A0A364KPC9</accession>
<evidence type="ECO:0000256" key="12">
    <source>
        <dbReference type="ARBA" id="ARBA00022840"/>
    </source>
</evidence>
<dbReference type="EMBL" id="MIKG01000002">
    <property type="protein sequence ID" value="RAO65416.1"/>
    <property type="molecule type" value="Genomic_DNA"/>
</dbReference>
<dbReference type="GO" id="GO:0006310">
    <property type="term" value="P:DNA recombination"/>
    <property type="evidence" value="ECO:0007669"/>
    <property type="project" value="UniProtKB-KW"/>
</dbReference>
<dbReference type="Gene3D" id="3.40.50.1580">
    <property type="entry name" value="Nucleoside phosphorylase domain"/>
    <property type="match status" value="1"/>
</dbReference>
<evidence type="ECO:0000256" key="20">
    <source>
        <dbReference type="ARBA" id="ARBA00047995"/>
    </source>
</evidence>
<dbReference type="InterPro" id="IPR006164">
    <property type="entry name" value="DNA_bd_Ku70/Ku80"/>
</dbReference>
<dbReference type="GO" id="GO:0003678">
    <property type="term" value="F:DNA helicase activity"/>
    <property type="evidence" value="ECO:0007669"/>
    <property type="project" value="UniProtKB-EC"/>
</dbReference>
<dbReference type="FunFam" id="1.25.40.240:FF:000002">
    <property type="entry name" value="ATP-dependent DNA helicase II subunit 2"/>
    <property type="match status" value="1"/>
</dbReference>
<evidence type="ECO:0000256" key="19">
    <source>
        <dbReference type="ARBA" id="ARBA00031847"/>
    </source>
</evidence>
<dbReference type="InterPro" id="IPR027417">
    <property type="entry name" value="P-loop_NTPase"/>
</dbReference>
<evidence type="ECO:0000256" key="14">
    <source>
        <dbReference type="ARBA" id="ARBA00023125"/>
    </source>
</evidence>
<dbReference type="SUPFAM" id="SSF52540">
    <property type="entry name" value="P-loop containing nucleoside triphosphate hydrolases"/>
    <property type="match status" value="1"/>
</dbReference>
<dbReference type="GO" id="GO:0009116">
    <property type="term" value="P:nucleoside metabolic process"/>
    <property type="evidence" value="ECO:0007669"/>
    <property type="project" value="InterPro"/>
</dbReference>
<dbReference type="FunFam" id="1.10.1600.10:FF:000002">
    <property type="entry name" value="X-ray repair cross-complementing protein 5"/>
    <property type="match status" value="1"/>
</dbReference>
<dbReference type="GO" id="GO:0003684">
    <property type="term" value="F:damaged DNA binding"/>
    <property type="evidence" value="ECO:0007669"/>
    <property type="project" value="InterPro"/>
</dbReference>
<keyword evidence="16" id="KW-0234">DNA repair</keyword>
<dbReference type="GO" id="GO:0000781">
    <property type="term" value="C:chromosome, telomeric region"/>
    <property type="evidence" value="ECO:0007669"/>
    <property type="project" value="UniProtKB-SubCell"/>
</dbReference>
<keyword evidence="9" id="KW-0227">DNA damage</keyword>
<dbReference type="InterPro" id="IPR002035">
    <property type="entry name" value="VWF_A"/>
</dbReference>
<evidence type="ECO:0000256" key="13">
    <source>
        <dbReference type="ARBA" id="ARBA00022895"/>
    </source>
</evidence>
<dbReference type="PANTHER" id="PTHR46082:SF6">
    <property type="entry name" value="AAA+ ATPASE DOMAIN-CONTAINING PROTEIN-RELATED"/>
    <property type="match status" value="1"/>
</dbReference>
<dbReference type="InterPro" id="IPR024193">
    <property type="entry name" value="Ku80"/>
</dbReference>
<dbReference type="InterPro" id="IPR014893">
    <property type="entry name" value="Ku_PK_bind"/>
</dbReference>
<dbReference type="InterPro" id="IPR036494">
    <property type="entry name" value="Ku_C_sf"/>
</dbReference>
<comment type="subcellular location">
    <subcellularLocation>
        <location evidence="2">Chromosome</location>
        <location evidence="2">Telomere</location>
    </subcellularLocation>
    <subcellularLocation>
        <location evidence="1">Nucleus</location>
    </subcellularLocation>
</comment>
<evidence type="ECO:0000256" key="18">
    <source>
        <dbReference type="ARBA" id="ARBA00024890"/>
    </source>
</evidence>
<evidence type="ECO:0000256" key="11">
    <source>
        <dbReference type="ARBA" id="ARBA00022806"/>
    </source>
</evidence>
<evidence type="ECO:0000256" key="6">
    <source>
        <dbReference type="ARBA" id="ARBA00021792"/>
    </source>
</evidence>
<dbReference type="Pfam" id="PF02735">
    <property type="entry name" value="Ku"/>
    <property type="match status" value="1"/>
</dbReference>
<evidence type="ECO:0000256" key="5">
    <source>
        <dbReference type="ARBA" id="ARBA00012551"/>
    </source>
</evidence>
<dbReference type="RefSeq" id="XP_040729933.1">
    <property type="nucleotide sequence ID" value="XM_040873463.1"/>
</dbReference>
<keyword evidence="17" id="KW-0539">Nucleus</keyword>
<evidence type="ECO:0000256" key="3">
    <source>
        <dbReference type="ARBA" id="ARBA00007726"/>
    </source>
</evidence>
<evidence type="ECO:0000256" key="1">
    <source>
        <dbReference type="ARBA" id="ARBA00004123"/>
    </source>
</evidence>
<evidence type="ECO:0000256" key="8">
    <source>
        <dbReference type="ARBA" id="ARBA00022741"/>
    </source>
</evidence>
<dbReference type="GeneID" id="63790645"/>
<evidence type="ECO:0000256" key="16">
    <source>
        <dbReference type="ARBA" id="ARBA00023204"/>
    </source>
</evidence>
<evidence type="ECO:0000313" key="23">
    <source>
        <dbReference type="EMBL" id="RAO65416.1"/>
    </source>
</evidence>
<evidence type="ECO:0000256" key="9">
    <source>
        <dbReference type="ARBA" id="ARBA00022763"/>
    </source>
</evidence>
<evidence type="ECO:0000313" key="24">
    <source>
        <dbReference type="Proteomes" id="UP000249363"/>
    </source>
</evidence>
<keyword evidence="8" id="KW-0547">Nucleotide-binding</keyword>
<dbReference type="GO" id="GO:0000723">
    <property type="term" value="P:telomere maintenance"/>
    <property type="evidence" value="ECO:0007669"/>
    <property type="project" value="InterPro"/>
</dbReference>
<keyword evidence="11" id="KW-0347">Helicase</keyword>
<dbReference type="GO" id="GO:0006303">
    <property type="term" value="P:double-strand break repair via nonhomologous end joining"/>
    <property type="evidence" value="ECO:0007669"/>
    <property type="project" value="InterPro"/>
</dbReference>
<dbReference type="SUPFAM" id="SSF101420">
    <property type="entry name" value="C-terminal domain of Ku80"/>
    <property type="match status" value="1"/>
</dbReference>
<dbReference type="GO" id="GO:0043564">
    <property type="term" value="C:Ku70:Ku80 complex"/>
    <property type="evidence" value="ECO:0007669"/>
    <property type="project" value="InterPro"/>
</dbReference>
<keyword evidence="14" id="KW-0238">DNA-binding</keyword>
<dbReference type="Pfam" id="PF00931">
    <property type="entry name" value="NB-ARC"/>
    <property type="match status" value="1"/>
</dbReference>
<reference evidence="23 24" key="1">
    <citation type="journal article" date="2017" name="Biotechnol. Biofuels">
        <title>Differential beta-glucosidase expression as a function of carbon source availability in Talaromyces amestolkiae: a genomic and proteomic approach.</title>
        <authorList>
            <person name="de Eugenio L.I."/>
            <person name="Mendez-Liter J.A."/>
            <person name="Nieto-Dominguez M."/>
            <person name="Alonso L."/>
            <person name="Gil-Munoz J."/>
            <person name="Barriuso J."/>
            <person name="Prieto A."/>
            <person name="Martinez M.J."/>
        </authorList>
    </citation>
    <scope>NUCLEOTIDE SEQUENCE [LARGE SCALE GENOMIC DNA]</scope>
    <source>
        <strain evidence="23 24">CIB</strain>
    </source>
</reference>
<dbReference type="Gene3D" id="3.40.50.410">
    <property type="entry name" value="von Willebrand factor, type A domain"/>
    <property type="match status" value="1"/>
</dbReference>
<organism evidence="23 24">
    <name type="scientific">Talaromyces amestolkiae</name>
    <dbReference type="NCBI Taxonomy" id="1196081"/>
    <lineage>
        <taxon>Eukaryota</taxon>
        <taxon>Fungi</taxon>
        <taxon>Dikarya</taxon>
        <taxon>Ascomycota</taxon>
        <taxon>Pezizomycotina</taxon>
        <taxon>Eurotiomycetes</taxon>
        <taxon>Eurotiomycetidae</taxon>
        <taxon>Eurotiales</taxon>
        <taxon>Trichocomaceae</taxon>
        <taxon>Talaromyces</taxon>
        <taxon>Talaromyces sect. Talaromyces</taxon>
    </lineage>
</organism>
<evidence type="ECO:0000256" key="15">
    <source>
        <dbReference type="ARBA" id="ARBA00023172"/>
    </source>
</evidence>
<keyword evidence="24" id="KW-1185">Reference proteome</keyword>
<dbReference type="GO" id="GO:0016787">
    <property type="term" value="F:hydrolase activity"/>
    <property type="evidence" value="ECO:0007669"/>
    <property type="project" value="UniProtKB-KW"/>
</dbReference>
<protein>
    <recommendedName>
        <fullName evidence="6">ATP-dependent DNA helicase II subunit 2</fullName>
        <ecNumber evidence="5">3.6.4.12</ecNumber>
    </recommendedName>
    <alternativeName>
        <fullName evidence="19">ATP-dependent DNA helicase II subunit Ku80</fullName>
    </alternativeName>
</protein>
<dbReference type="Gene3D" id="2.40.290.10">
    <property type="match status" value="1"/>
</dbReference>
<sequence length="1276" mass="142337">MAITSRSHDDYTVGWICALPLRMVAAKAMLDEVHDDLPASSSDHNTYVLGNIKEHNIVIACLPIGDNGLVSANTVAMHLLSSFPSIHFGLLVGIGGGVPSSLTDIRLGDVVVSKPTGIYGGVVQYDYGKALSAGFQRTGMLNRPPQALLTALSKLQTYHLTDGSRILDFIAEAEQKIPQYASKFARPPQEDLLYFSDYQHADSDCTSCKACDPTRVVPRSSRDNNEPVIHYGLIASANKLVRDSKLRDQLSRDLGVYCVDMENNNWQGYASAVAAAYAKELLLYTTVRHSNQVQTVRDSPSNAPEYYVPFDLPGALAVEDFLGRHDELERLWQHLQPESKGYRKVAVLHGLGGIGKTQLAIRFAREHKEDFTAILWLSGNNRETLLRSLSSALSRIPGQCSKSAAITDQGLKQNAEQVLRWLSSSGNSRWLVVLDNIDQYSPGTDDGYDIGNFFPTADHGSILITSRLQSITELGRPFPLGGLDFDDAISLLWQSRHLPIPGTSTKLDPDVVDLLNRLGGLPLAITIAGSFMRETGTDISEYLKYYQTSWHDLQSDASEVAAMAEKEATVYIVDVGKSMKQHNNGRDISDLDWAMRYVWDKITTTVATGRKTATVGVVGLKTDGTKVPLEDEEGYENISVMQDLGQVLMPDIRRLREEIKPSETDEGDAISSLVVAIQMINVYTKKLKYKRKIYLVTNGKGAMSSDGLEDIASKLKADNIELIVLGVDFDDPDYGFKEEDKDEGKAENESLLRGLVEDCDGVYGTLAQAIAELDNPRVKVVRGIPSFRGDARLGDPTQYDTALRIQVERYYRTYVAKPPSASSFVIKTGGDASQPPTQTLEDKDVDANLTSVRSLRTYHVDDPTVAGGKRELERDELAKGYEYGRTAVYISESDENITKLETTAVLDLIGFIQADHYDRFMNMSNSNVIIAQKTNDKAALALSSLIHALFELDCYAIARLVIKDGKSPLIVLLAPSIEPDYECLLDVQLPFFEDVRSYKFPPLDKVITISGKEVKEHRNLPSEDLVNAMSKYVDSMELIDKDEEGEIVETIPMEDNYSPLLHRIEQAVRWRAIHPDEPVPPPSERLTRLSKPPKEVQERAQKYLDRMISAADVKKVPPKAKGRKRNRDVDKPLSGLDIDELLHREKRAKISPNNAIPEFKQMLATVETVEGIKDATNQMQKIIEDHIRTSFGDSNYDRVVEELGVLREELIDYEEPDLYNEFVRPLKEKILKEKLGGDRQELWWLIRRSKIGLIDKAASDRSEVTEEEAKQFLSSK</sequence>
<dbReference type="CDD" id="cd00873">
    <property type="entry name" value="KU80"/>
    <property type="match status" value="1"/>
</dbReference>
<dbReference type="SUPFAM" id="SSF53167">
    <property type="entry name" value="Purine and uridine phosphorylases"/>
    <property type="match status" value="1"/>
</dbReference>
<name>A0A364KPC9_TALAM</name>
<dbReference type="InterPro" id="IPR005161">
    <property type="entry name" value="Ku_N"/>
</dbReference>
<evidence type="ECO:0000259" key="22">
    <source>
        <dbReference type="PROSITE" id="PS50234"/>
    </source>
</evidence>
<dbReference type="Gene3D" id="3.40.50.300">
    <property type="entry name" value="P-loop containing nucleotide triphosphate hydrolases"/>
    <property type="match status" value="1"/>
</dbReference>
<comment type="catalytic activity">
    <reaction evidence="20">
        <text>ATP + H2O = ADP + phosphate + H(+)</text>
        <dbReference type="Rhea" id="RHEA:13065"/>
        <dbReference type="ChEBI" id="CHEBI:15377"/>
        <dbReference type="ChEBI" id="CHEBI:15378"/>
        <dbReference type="ChEBI" id="CHEBI:30616"/>
        <dbReference type="ChEBI" id="CHEBI:43474"/>
        <dbReference type="ChEBI" id="CHEBI:456216"/>
        <dbReference type="EC" id="3.6.4.12"/>
    </reaction>
</comment>
<gene>
    <name evidence="23" type="ORF">BHQ10_001428</name>
</gene>
<comment type="function">
    <text evidence="18">Single-stranded DNA-dependent ATP-dependent helicase. Involved in non-homologous end joining (NHEJ) DNA double strand break repair. DNA-binding is sequence-independent but has a high affinity to nicks in double-stranded DNA and to the ends of duplex DNA. Binds to naturally occurring chromosomal ends, and therefore provides chromosomal end protection. Required also for telomere recombination to repair telomeric ends in the absence of telomerase. KU70, of the KU70/KU80 heterodimer, binds to the stem loop of TLC1, the RNA component of telomerase. Involved in telomere maintenance. Interacts with telomeric repeats and subtelomeric sequences thereby controlling telomere length and protecting against subtelomeric rearrangement. Maintains telomeric chromatin, which is involved in silencing the expression of genes located at the telomere. Required for mating-type switching.</text>
</comment>
<dbReference type="InterPro" id="IPR016194">
    <property type="entry name" value="SPOC-like_C_dom_sf"/>
</dbReference>
<dbReference type="Pfam" id="PF03731">
    <property type="entry name" value="Ku_N"/>
    <property type="match status" value="1"/>
</dbReference>
<dbReference type="Gene3D" id="1.10.1600.10">
    <property type="match status" value="1"/>
</dbReference>
<dbReference type="FunFam" id="2.40.290.10:FF:000008">
    <property type="entry name" value="ATP-dependent DNA helicase II subunit 2"/>
    <property type="match status" value="1"/>
</dbReference>
<keyword evidence="15" id="KW-0233">DNA recombination</keyword>
<dbReference type="PANTHER" id="PTHR46082">
    <property type="entry name" value="ATP/GTP-BINDING PROTEIN-RELATED"/>
    <property type="match status" value="1"/>
</dbReference>
<dbReference type="Proteomes" id="UP000249363">
    <property type="component" value="Unassembled WGS sequence"/>
</dbReference>
<feature type="region of interest" description="Disordered" evidence="21">
    <location>
        <begin position="1074"/>
        <end position="1095"/>
    </location>
</feature>
<dbReference type="PRINTS" id="PR00364">
    <property type="entry name" value="DISEASERSIST"/>
</dbReference>
<feature type="domain" description="VWFA" evidence="22">
    <location>
        <begin position="568"/>
        <end position="727"/>
    </location>
</feature>
<dbReference type="InterPro" id="IPR036465">
    <property type="entry name" value="vWFA_dom_sf"/>
</dbReference>
<keyword evidence="10" id="KW-0378">Hydrolase</keyword>
<dbReference type="SMART" id="SM00559">
    <property type="entry name" value="Ku78"/>
    <property type="match status" value="1"/>
</dbReference>
<proteinExistence type="inferred from homology"/>
<dbReference type="SUPFAM" id="SSF100939">
    <property type="entry name" value="SPOC domain-like"/>
    <property type="match status" value="1"/>
</dbReference>
<evidence type="ECO:0000256" key="7">
    <source>
        <dbReference type="ARBA" id="ARBA00022454"/>
    </source>
</evidence>
<dbReference type="PROSITE" id="PS50234">
    <property type="entry name" value="VWFA"/>
    <property type="match status" value="1"/>
</dbReference>
<keyword evidence="7" id="KW-0158">Chromosome</keyword>
<dbReference type="FunFam" id="3.40.50.410:FF:000073">
    <property type="entry name" value="ATP-dependent DNA helicase II subunit 2"/>
    <property type="match status" value="1"/>
</dbReference>
<dbReference type="STRING" id="1196081.A0A364KPC9"/>
<evidence type="ECO:0000256" key="10">
    <source>
        <dbReference type="ARBA" id="ARBA00022801"/>
    </source>
</evidence>
<dbReference type="GO" id="GO:0043531">
    <property type="term" value="F:ADP binding"/>
    <property type="evidence" value="ECO:0007669"/>
    <property type="project" value="InterPro"/>
</dbReference>
<dbReference type="AlphaFoldDB" id="A0A364KPC9"/>
<evidence type="ECO:0000256" key="21">
    <source>
        <dbReference type="SAM" id="MobiDB-lite"/>
    </source>
</evidence>
<keyword evidence="12" id="KW-0067">ATP-binding</keyword>
<dbReference type="InterPro" id="IPR002182">
    <property type="entry name" value="NB-ARC"/>
</dbReference>
<dbReference type="SUPFAM" id="SSF53300">
    <property type="entry name" value="vWA-like"/>
    <property type="match status" value="1"/>
</dbReference>
<evidence type="ECO:0000256" key="2">
    <source>
        <dbReference type="ARBA" id="ARBA00004574"/>
    </source>
</evidence>
<comment type="caution">
    <text evidence="23">The sequence shown here is derived from an EMBL/GenBank/DDBJ whole genome shotgun (WGS) entry which is preliminary data.</text>
</comment>
<dbReference type="InterPro" id="IPR035994">
    <property type="entry name" value="Nucleoside_phosphorylase_sf"/>
</dbReference>
<dbReference type="Gene3D" id="1.25.40.240">
    <property type="entry name" value="Ku, C-terminal domain"/>
    <property type="match status" value="1"/>
</dbReference>
<dbReference type="Pfam" id="PF08785">
    <property type="entry name" value="Ku_PK_bind"/>
    <property type="match status" value="1"/>
</dbReference>
<keyword evidence="13" id="KW-0779">Telomere</keyword>
<dbReference type="GO" id="GO:0042162">
    <property type="term" value="F:telomeric DNA binding"/>
    <property type="evidence" value="ECO:0007669"/>
    <property type="project" value="InterPro"/>
</dbReference>
<evidence type="ECO:0000256" key="17">
    <source>
        <dbReference type="ARBA" id="ARBA00023242"/>
    </source>
</evidence>
<dbReference type="EC" id="3.6.4.12" evidence="5"/>
<dbReference type="OrthoDB" id="30826at2759"/>